<dbReference type="SUPFAM" id="SSF49777">
    <property type="entry name" value="PEBP-like"/>
    <property type="match status" value="1"/>
</dbReference>
<dbReference type="OMA" id="GINYFEC"/>
<gene>
    <name evidence="1" type="ORF">DICPUDRAFT_30182</name>
</gene>
<dbReference type="KEGG" id="dpp:DICPUDRAFT_30182"/>
<dbReference type="InterPro" id="IPR008914">
    <property type="entry name" value="PEBP"/>
</dbReference>
<dbReference type="eggNOG" id="KOG3346">
    <property type="taxonomic scope" value="Eukaryota"/>
</dbReference>
<organism evidence="1 2">
    <name type="scientific">Dictyostelium purpureum</name>
    <name type="common">Slime mold</name>
    <dbReference type="NCBI Taxonomy" id="5786"/>
    <lineage>
        <taxon>Eukaryota</taxon>
        <taxon>Amoebozoa</taxon>
        <taxon>Evosea</taxon>
        <taxon>Eumycetozoa</taxon>
        <taxon>Dictyostelia</taxon>
        <taxon>Dictyosteliales</taxon>
        <taxon>Dictyosteliaceae</taxon>
        <taxon>Dictyostelium</taxon>
    </lineage>
</organism>
<dbReference type="VEuPathDB" id="AmoebaDB:DICPUDRAFT_30182"/>
<reference evidence="2" key="1">
    <citation type="journal article" date="2011" name="Genome Biol.">
        <title>Comparative genomics of the social amoebae Dictyostelium discoideum and Dictyostelium purpureum.</title>
        <authorList>
            <consortium name="US DOE Joint Genome Institute (JGI-PGF)"/>
            <person name="Sucgang R."/>
            <person name="Kuo A."/>
            <person name="Tian X."/>
            <person name="Salerno W."/>
            <person name="Parikh A."/>
            <person name="Feasley C.L."/>
            <person name="Dalin E."/>
            <person name="Tu H."/>
            <person name="Huang E."/>
            <person name="Barry K."/>
            <person name="Lindquist E."/>
            <person name="Shapiro H."/>
            <person name="Bruce D."/>
            <person name="Schmutz J."/>
            <person name="Salamov A."/>
            <person name="Fey P."/>
            <person name="Gaudet P."/>
            <person name="Anjard C."/>
            <person name="Babu M.M."/>
            <person name="Basu S."/>
            <person name="Bushmanova Y."/>
            <person name="van der Wel H."/>
            <person name="Katoh-Kurasawa M."/>
            <person name="Dinh C."/>
            <person name="Coutinho P.M."/>
            <person name="Saito T."/>
            <person name="Elias M."/>
            <person name="Schaap P."/>
            <person name="Kay R.R."/>
            <person name="Henrissat B."/>
            <person name="Eichinger L."/>
            <person name="Rivero F."/>
            <person name="Putnam N.H."/>
            <person name="West C.M."/>
            <person name="Loomis W.F."/>
            <person name="Chisholm R.L."/>
            <person name="Shaulsky G."/>
            <person name="Strassmann J.E."/>
            <person name="Queller D.C."/>
            <person name="Kuspa A."/>
            <person name="Grigoriev I.V."/>
        </authorList>
    </citation>
    <scope>NUCLEOTIDE SEQUENCE [LARGE SCALE GENOMIC DNA]</scope>
    <source>
        <strain evidence="2">QSDP1</strain>
    </source>
</reference>
<dbReference type="Pfam" id="PF01161">
    <property type="entry name" value="PBP"/>
    <property type="match status" value="1"/>
</dbReference>
<dbReference type="STRING" id="5786.F0ZEX6"/>
<evidence type="ECO:0000313" key="2">
    <source>
        <dbReference type="Proteomes" id="UP000001064"/>
    </source>
</evidence>
<protein>
    <recommendedName>
        <fullName evidence="3">Phosphatidylethanolamine-binding protein</fullName>
    </recommendedName>
</protein>
<evidence type="ECO:0008006" key="3">
    <source>
        <dbReference type="Google" id="ProtNLM"/>
    </source>
</evidence>
<dbReference type="Proteomes" id="UP000001064">
    <property type="component" value="Unassembled WGS sequence"/>
</dbReference>
<dbReference type="RefSeq" id="XP_003285980.1">
    <property type="nucleotide sequence ID" value="XM_003285932.1"/>
</dbReference>
<dbReference type="InParanoid" id="F0ZEX6"/>
<proteinExistence type="predicted"/>
<dbReference type="CDD" id="cd00866">
    <property type="entry name" value="PEBP_euk"/>
    <property type="match status" value="1"/>
</dbReference>
<name>F0ZEX6_DICPU</name>
<dbReference type="OrthoDB" id="2506647at2759"/>
<evidence type="ECO:0000313" key="1">
    <source>
        <dbReference type="EMBL" id="EGC37506.1"/>
    </source>
</evidence>
<dbReference type="EMBL" id="GL870998">
    <property type="protein sequence ID" value="EGC37506.1"/>
    <property type="molecule type" value="Genomic_DNA"/>
</dbReference>
<sequence length="197" mass="23115">MTTTLHEEIKKMETNEIIPQIVKSVPCKKLIVKYGIREMDLGDVITPTAAKDKPTLVDYVYEKDQFYTLILIDADDPSRTNRLNAEVKHWILVNIKENNVNKGEHLVQYLGPTPPVGTFLHRYIFILCKQPSKLDFKGEYKIPFTLENRKNWSSDEFIKKWDLIIEGINYFECQYDDQAQFINEKLIESQEESIKIK</sequence>
<dbReference type="AlphaFoldDB" id="F0ZEX6"/>
<dbReference type="Gene3D" id="3.90.280.10">
    <property type="entry name" value="PEBP-like"/>
    <property type="match status" value="1"/>
</dbReference>
<dbReference type="PANTHER" id="PTHR11362:SF82">
    <property type="entry name" value="PHOSPHATIDYLETHANOLAMINE-BINDING PROTEIN 4"/>
    <property type="match status" value="1"/>
</dbReference>
<dbReference type="InterPro" id="IPR036610">
    <property type="entry name" value="PEBP-like_sf"/>
</dbReference>
<dbReference type="GeneID" id="10499698"/>
<dbReference type="PANTHER" id="PTHR11362">
    <property type="entry name" value="PHOSPHATIDYLETHANOLAMINE-BINDING PROTEIN"/>
    <property type="match status" value="1"/>
</dbReference>
<keyword evidence="2" id="KW-1185">Reference proteome</keyword>
<dbReference type="InterPro" id="IPR035810">
    <property type="entry name" value="PEBP_euk"/>
</dbReference>
<accession>F0ZEX6</accession>